<dbReference type="PROSITE" id="PS00211">
    <property type="entry name" value="ABC_TRANSPORTER_1"/>
    <property type="match status" value="1"/>
</dbReference>
<keyword evidence="2" id="KW-0547">Nucleotide-binding</keyword>
<dbReference type="InterPro" id="IPR050166">
    <property type="entry name" value="ABC_transporter_ATP-bind"/>
</dbReference>
<organism evidence="5">
    <name type="scientific">Longilinea arvoryzae</name>
    <dbReference type="NCBI Taxonomy" id="360412"/>
    <lineage>
        <taxon>Bacteria</taxon>
        <taxon>Bacillati</taxon>
        <taxon>Chloroflexota</taxon>
        <taxon>Anaerolineae</taxon>
        <taxon>Anaerolineales</taxon>
        <taxon>Anaerolineaceae</taxon>
        <taxon>Longilinea</taxon>
    </lineage>
</organism>
<dbReference type="CDD" id="cd03293">
    <property type="entry name" value="ABC_NrtD_SsuB_transporters"/>
    <property type="match status" value="1"/>
</dbReference>
<feature type="domain" description="ABC transporter" evidence="4">
    <location>
        <begin position="13"/>
        <end position="238"/>
    </location>
</feature>
<dbReference type="PANTHER" id="PTHR42788">
    <property type="entry name" value="TAURINE IMPORT ATP-BINDING PROTEIN-RELATED"/>
    <property type="match status" value="1"/>
</dbReference>
<evidence type="ECO:0000313" key="6">
    <source>
        <dbReference type="Proteomes" id="UP000055060"/>
    </source>
</evidence>
<name>A0A0S7B6W4_9CHLR</name>
<keyword evidence="1" id="KW-0813">Transport</keyword>
<proteinExistence type="predicted"/>
<dbReference type="PROSITE" id="PS50893">
    <property type="entry name" value="ABC_TRANSPORTER_2"/>
    <property type="match status" value="1"/>
</dbReference>
<dbReference type="GO" id="GO:0016887">
    <property type="term" value="F:ATP hydrolysis activity"/>
    <property type="evidence" value="ECO:0007669"/>
    <property type="project" value="InterPro"/>
</dbReference>
<sequence length="252" mass="27783">MSEPVAELPVVQVRSLGVTFEDDRGGLQALRGINFDLHKQEFLCVLGPSGSGKTTLLRVLAGLQAPSVGEVKLHFAGQPRVSLVFQQANLMPWRTVLQNITLPLELAGVETAAANARAAELVELIGLQGFENNWPRELSGGMAQRVALARAFIEDPELLLLDEPFGALDALTREKMGSELLHLWQKHRTTVLMVTHSISEALLLADRVLVLTARPGRVAFDLNVDLPRPRSDEMRYTPRFAEQQKLLRGAIE</sequence>
<keyword evidence="3" id="KW-0067">ATP-binding</keyword>
<evidence type="ECO:0000256" key="1">
    <source>
        <dbReference type="ARBA" id="ARBA00022448"/>
    </source>
</evidence>
<dbReference type="SMART" id="SM00382">
    <property type="entry name" value="AAA"/>
    <property type="match status" value="1"/>
</dbReference>
<dbReference type="InterPro" id="IPR003439">
    <property type="entry name" value="ABC_transporter-like_ATP-bd"/>
</dbReference>
<evidence type="ECO:0000313" key="5">
    <source>
        <dbReference type="EMBL" id="GAP12975.1"/>
    </source>
</evidence>
<dbReference type="STRING" id="360412.LARV_00715"/>
<dbReference type="Pfam" id="PF00005">
    <property type="entry name" value="ABC_tran"/>
    <property type="match status" value="1"/>
</dbReference>
<dbReference type="InterPro" id="IPR017871">
    <property type="entry name" value="ABC_transporter-like_CS"/>
</dbReference>
<dbReference type="AlphaFoldDB" id="A0A0S7B6W4"/>
<dbReference type="EMBL" id="DF967972">
    <property type="protein sequence ID" value="GAP12975.1"/>
    <property type="molecule type" value="Genomic_DNA"/>
</dbReference>
<gene>
    <name evidence="5" type="ORF">LARV_00715</name>
</gene>
<protein>
    <submittedName>
        <fullName evidence="5">ABC-type nitrate/sulfonate/bicarbonate transport system, ATPase component</fullName>
    </submittedName>
</protein>
<reference evidence="5" key="1">
    <citation type="submission" date="2015-07" db="EMBL/GenBank/DDBJ databases">
        <title>Draft Genome Sequences of Anaerolinea thermolimosa IMO-1, Bellilinea caldifistulae GOMI-1, Leptolinea tardivitalis YMTK-2, Levilinea saccharolytica KIBI-1,Longilinea arvoryzae KOME-1, Previously Described as Members of the Anaerolineaceae (Chloroflexi).</title>
        <authorList>
            <person name="Sekiguchi Y."/>
            <person name="Ohashi A."/>
            <person name="Matsuura N."/>
            <person name="Tourlousse M.D."/>
        </authorList>
    </citation>
    <scope>NUCLEOTIDE SEQUENCE [LARGE SCALE GENOMIC DNA]</scope>
    <source>
        <strain evidence="5">KOME-1</strain>
    </source>
</reference>
<dbReference type="Proteomes" id="UP000055060">
    <property type="component" value="Unassembled WGS sequence"/>
</dbReference>
<dbReference type="PANTHER" id="PTHR42788:SF13">
    <property type="entry name" value="ALIPHATIC SULFONATES IMPORT ATP-BINDING PROTEIN SSUB"/>
    <property type="match status" value="1"/>
</dbReference>
<dbReference type="OrthoDB" id="9784450at2"/>
<evidence type="ECO:0000259" key="4">
    <source>
        <dbReference type="PROSITE" id="PS50893"/>
    </source>
</evidence>
<dbReference type="InterPro" id="IPR027417">
    <property type="entry name" value="P-loop_NTPase"/>
</dbReference>
<evidence type="ECO:0000256" key="2">
    <source>
        <dbReference type="ARBA" id="ARBA00022741"/>
    </source>
</evidence>
<dbReference type="InterPro" id="IPR003593">
    <property type="entry name" value="AAA+_ATPase"/>
</dbReference>
<dbReference type="Gene3D" id="3.40.50.300">
    <property type="entry name" value="P-loop containing nucleotide triphosphate hydrolases"/>
    <property type="match status" value="1"/>
</dbReference>
<accession>A0A0S7B6W4</accession>
<dbReference type="SUPFAM" id="SSF52540">
    <property type="entry name" value="P-loop containing nucleoside triphosphate hydrolases"/>
    <property type="match status" value="1"/>
</dbReference>
<keyword evidence="6" id="KW-1185">Reference proteome</keyword>
<evidence type="ECO:0000256" key="3">
    <source>
        <dbReference type="ARBA" id="ARBA00022840"/>
    </source>
</evidence>
<dbReference type="GO" id="GO:0005524">
    <property type="term" value="F:ATP binding"/>
    <property type="evidence" value="ECO:0007669"/>
    <property type="project" value="UniProtKB-KW"/>
</dbReference>
<dbReference type="RefSeq" id="WP_075072348.1">
    <property type="nucleotide sequence ID" value="NZ_DF967972.1"/>
</dbReference>